<sequence>MKIKSRPSLACIPCTIRKVKCDKTIPCKNCIKRKTTHECRRRDLVPSPEVPESNTDTGSNLFNNRQIVHYLYSLKLLTYGRAQIKGLVPVEDLLKYNRWDQYMNQFPTLINKLTPALSRKICEWACNYTTFIHQGVVNELFLKDHDNFWEAHVSKNPACLNHTINNTLKTKSSKDYYYWMSLLYANLSTGMYFGVHEIQSDPTYTEAELSEFSAVFFRASLDCLFRAGALEHADVRCIQVFCVLSMCLHALGSTYLHKSLLRISVEAAKNLGLDQLQADNAPDYQSEILKRLFYSLMIIDSLSNYPKRYIADFSTPLPSIISSDVLLKKVSPIPLTFPEACKNDEVAGIMYERMMVELAQLKHESYEKPTATELISCLEKMKVLRSKLDTYFGSKGFSPEDKSIAQYAKYLLFSSITRERLEIGIRLQSLVGTQDWAKQYRPQCLEVATQLLFHSTSAGIPAFYNRYWIVAQHLIYACLFVLLDMLLFKSDDDKYKLEFVKRTFPTIKKLQSYFTVKIGFAIIEKLCYLVSKVRLDHLENETLEAISLREFLKEMEIANPYSSILSRNRIVPYITESQYLRFGNETTHPHSTDGDFAPNEGDSLTESENGFNVTSAMLDDKGWYEFLDFFFGGETAASISDT</sequence>
<dbReference type="InterPro" id="IPR036864">
    <property type="entry name" value="Zn2-C6_fun-type_DNA-bd_sf"/>
</dbReference>
<keyword evidence="2" id="KW-0539">Nucleus</keyword>
<evidence type="ECO:0000259" key="3">
    <source>
        <dbReference type="PROSITE" id="PS50048"/>
    </source>
</evidence>
<dbReference type="GO" id="GO:0000981">
    <property type="term" value="F:DNA-binding transcription factor activity, RNA polymerase II-specific"/>
    <property type="evidence" value="ECO:0007669"/>
    <property type="project" value="InterPro"/>
</dbReference>
<dbReference type="GO" id="GO:0005634">
    <property type="term" value="C:nucleus"/>
    <property type="evidence" value="ECO:0007669"/>
    <property type="project" value="UniProtKB-SubCell"/>
</dbReference>
<dbReference type="Pfam" id="PF16846">
    <property type="entry name" value="Cep3"/>
    <property type="match status" value="1"/>
</dbReference>
<dbReference type="Proteomes" id="UP000788993">
    <property type="component" value="Unassembled WGS sequence"/>
</dbReference>
<dbReference type="PROSITE" id="PS50048">
    <property type="entry name" value="ZN2_CY6_FUNGAL_2"/>
    <property type="match status" value="1"/>
</dbReference>
<dbReference type="CDD" id="cd12148">
    <property type="entry name" value="fungal_TF_MHR"/>
    <property type="match status" value="1"/>
</dbReference>
<dbReference type="CDD" id="cd00067">
    <property type="entry name" value="GAL4"/>
    <property type="match status" value="1"/>
</dbReference>
<dbReference type="SUPFAM" id="SSF57701">
    <property type="entry name" value="Zn2/Cys6 DNA-binding domain"/>
    <property type="match status" value="1"/>
</dbReference>
<dbReference type="AlphaFoldDB" id="A0A9P8NZ96"/>
<keyword evidence="5" id="KW-1185">Reference proteome</keyword>
<accession>A0A9P8NZ96</accession>
<comment type="caution">
    <text evidence="4">The sequence shown here is derived from an EMBL/GenBank/DDBJ whole genome shotgun (WGS) entry which is preliminary data.</text>
</comment>
<dbReference type="PANTHER" id="PTHR31001">
    <property type="entry name" value="UNCHARACTERIZED TRANSCRIPTIONAL REGULATORY PROTEIN"/>
    <property type="match status" value="1"/>
</dbReference>
<protein>
    <recommendedName>
        <fullName evidence="3">Zn(2)-C6 fungal-type domain-containing protein</fullName>
    </recommendedName>
</protein>
<dbReference type="InterPro" id="IPR001138">
    <property type="entry name" value="Zn2Cys6_DnaBD"/>
</dbReference>
<gene>
    <name evidence="4" type="ORF">OGATHE_004228</name>
</gene>
<dbReference type="Pfam" id="PF00172">
    <property type="entry name" value="Zn_clus"/>
    <property type="match status" value="1"/>
</dbReference>
<evidence type="ECO:0000313" key="5">
    <source>
        <dbReference type="Proteomes" id="UP000788993"/>
    </source>
</evidence>
<feature type="domain" description="Zn(2)-C6 fungal-type" evidence="3">
    <location>
        <begin position="10"/>
        <end position="41"/>
    </location>
</feature>
<dbReference type="PROSITE" id="PS00463">
    <property type="entry name" value="ZN2_CY6_FUNGAL_1"/>
    <property type="match status" value="1"/>
</dbReference>
<evidence type="ECO:0000313" key="4">
    <source>
        <dbReference type="EMBL" id="KAH3662653.1"/>
    </source>
</evidence>
<evidence type="ECO:0000256" key="1">
    <source>
        <dbReference type="ARBA" id="ARBA00004123"/>
    </source>
</evidence>
<dbReference type="InterPro" id="IPR031760">
    <property type="entry name" value="Cep3_C"/>
</dbReference>
<reference evidence="4" key="1">
    <citation type="journal article" date="2021" name="Open Biol.">
        <title>Shared evolutionary footprints suggest mitochondrial oxidative damage underlies multiple complex I losses in fungi.</title>
        <authorList>
            <person name="Schikora-Tamarit M.A."/>
            <person name="Marcet-Houben M."/>
            <person name="Nosek J."/>
            <person name="Gabaldon T."/>
        </authorList>
    </citation>
    <scope>NUCLEOTIDE SEQUENCE</scope>
    <source>
        <strain evidence="4">NCAIM Y.01608</strain>
    </source>
</reference>
<proteinExistence type="predicted"/>
<dbReference type="GO" id="GO:0008270">
    <property type="term" value="F:zinc ion binding"/>
    <property type="evidence" value="ECO:0007669"/>
    <property type="project" value="InterPro"/>
</dbReference>
<dbReference type="InterPro" id="IPR050613">
    <property type="entry name" value="Sec_Metabolite_Reg"/>
</dbReference>
<comment type="subcellular location">
    <subcellularLocation>
        <location evidence="1">Nucleus</location>
    </subcellularLocation>
</comment>
<reference evidence="4" key="2">
    <citation type="submission" date="2021-01" db="EMBL/GenBank/DDBJ databases">
        <authorList>
            <person name="Schikora-Tamarit M.A."/>
        </authorList>
    </citation>
    <scope>NUCLEOTIDE SEQUENCE</scope>
    <source>
        <strain evidence="4">NCAIM Y.01608</strain>
    </source>
</reference>
<dbReference type="EMBL" id="JAEUBD010001266">
    <property type="protein sequence ID" value="KAH3662653.1"/>
    <property type="molecule type" value="Genomic_DNA"/>
</dbReference>
<evidence type="ECO:0000256" key="2">
    <source>
        <dbReference type="ARBA" id="ARBA00023242"/>
    </source>
</evidence>
<dbReference type="SMART" id="SM00066">
    <property type="entry name" value="GAL4"/>
    <property type="match status" value="1"/>
</dbReference>
<organism evidence="4 5">
    <name type="scientific">Ogataea polymorpha</name>
    <dbReference type="NCBI Taxonomy" id="460523"/>
    <lineage>
        <taxon>Eukaryota</taxon>
        <taxon>Fungi</taxon>
        <taxon>Dikarya</taxon>
        <taxon>Ascomycota</taxon>
        <taxon>Saccharomycotina</taxon>
        <taxon>Pichiomycetes</taxon>
        <taxon>Pichiales</taxon>
        <taxon>Pichiaceae</taxon>
        <taxon>Ogataea</taxon>
    </lineage>
</organism>
<dbReference type="PANTHER" id="PTHR31001:SF90">
    <property type="entry name" value="CENTROMERE DNA-BINDING PROTEIN COMPLEX CBF3 SUBUNIT B"/>
    <property type="match status" value="1"/>
</dbReference>
<dbReference type="Gene3D" id="4.10.240.10">
    <property type="entry name" value="Zn(2)-C6 fungal-type DNA-binding domain"/>
    <property type="match status" value="1"/>
</dbReference>
<name>A0A9P8NZ96_9ASCO</name>